<dbReference type="InterPro" id="IPR000551">
    <property type="entry name" value="MerR-type_HTH_dom"/>
</dbReference>
<dbReference type="PROSITE" id="PS50937">
    <property type="entry name" value="HTH_MERR_2"/>
    <property type="match status" value="1"/>
</dbReference>
<dbReference type="InterPro" id="IPR011256">
    <property type="entry name" value="Reg_factor_effector_dom_sf"/>
</dbReference>
<keyword evidence="1" id="KW-0238">DNA-binding</keyword>
<organism evidence="4 5">
    <name type="scientific">Raoultibacter timonensis</name>
    <dbReference type="NCBI Taxonomy" id="1907662"/>
    <lineage>
        <taxon>Bacteria</taxon>
        <taxon>Bacillati</taxon>
        <taxon>Actinomycetota</taxon>
        <taxon>Coriobacteriia</taxon>
        <taxon>Eggerthellales</taxon>
        <taxon>Eggerthellaceae</taxon>
        <taxon>Raoultibacter</taxon>
    </lineage>
</organism>
<keyword evidence="5" id="KW-1185">Reference proteome</keyword>
<dbReference type="Proteomes" id="UP001320544">
    <property type="component" value="Chromosome"/>
</dbReference>
<evidence type="ECO:0000256" key="1">
    <source>
        <dbReference type="ARBA" id="ARBA00023125"/>
    </source>
</evidence>
<dbReference type="RefSeq" id="WP_102377447.1">
    <property type="nucleotide sequence ID" value="NZ_AP025564.1"/>
</dbReference>
<dbReference type="InterPro" id="IPR029442">
    <property type="entry name" value="GyrI-like"/>
</dbReference>
<name>A0ABM7WLD1_9ACTN</name>
<accession>A0ABM7WLD1</accession>
<keyword evidence="2" id="KW-0175">Coiled coil</keyword>
<dbReference type="Pfam" id="PF06445">
    <property type="entry name" value="GyrI-like"/>
    <property type="match status" value="1"/>
</dbReference>
<dbReference type="Pfam" id="PF13411">
    <property type="entry name" value="MerR_1"/>
    <property type="match status" value="1"/>
</dbReference>
<evidence type="ECO:0000256" key="2">
    <source>
        <dbReference type="SAM" id="Coils"/>
    </source>
</evidence>
<dbReference type="Gene3D" id="1.10.1660.10">
    <property type="match status" value="1"/>
</dbReference>
<dbReference type="EMBL" id="AP025564">
    <property type="protein sequence ID" value="BDE97168.1"/>
    <property type="molecule type" value="Genomic_DNA"/>
</dbReference>
<feature type="coiled-coil region" evidence="2">
    <location>
        <begin position="75"/>
        <end position="102"/>
    </location>
</feature>
<reference evidence="4 5" key="1">
    <citation type="submission" date="2022-01" db="EMBL/GenBank/DDBJ databases">
        <title>Novel bile acid biosynthetic pathways are enriched in the microbiome of centenarians.</title>
        <authorList>
            <person name="Sato Y."/>
            <person name="Atarashi K."/>
            <person name="Plichta R.D."/>
            <person name="Arai Y."/>
            <person name="Sasajima S."/>
            <person name="Kearney M.S."/>
            <person name="Suda W."/>
            <person name="Takeshita K."/>
            <person name="Sasaki T."/>
            <person name="Okamoto S."/>
            <person name="Skelly N.A."/>
            <person name="Okamura Y."/>
            <person name="Vlamakis H."/>
            <person name="Li Y."/>
            <person name="Tanoue T."/>
            <person name="Takei H."/>
            <person name="Nittono H."/>
            <person name="Narushima S."/>
            <person name="Irie J."/>
            <person name="Itoh H."/>
            <person name="Moriya K."/>
            <person name="Sugiura Y."/>
            <person name="Suematsu M."/>
            <person name="Moritoki N."/>
            <person name="Shibata S."/>
            <person name="Littman R.D."/>
            <person name="Fischbach A.M."/>
            <person name="Uwamino Y."/>
            <person name="Inoue T."/>
            <person name="Honda A."/>
            <person name="Hattori M."/>
            <person name="Murai T."/>
            <person name="Xavier J.R."/>
            <person name="Hirose N."/>
            <person name="Honda K."/>
        </authorList>
    </citation>
    <scope>NUCLEOTIDE SEQUENCE [LARGE SCALE GENOMIC DNA]</scope>
    <source>
        <strain evidence="4 5">CE91-St30</strain>
    </source>
</reference>
<dbReference type="SUPFAM" id="SSF46955">
    <property type="entry name" value="Putative DNA-binding domain"/>
    <property type="match status" value="1"/>
</dbReference>
<dbReference type="InterPro" id="IPR009061">
    <property type="entry name" value="DNA-bd_dom_put_sf"/>
</dbReference>
<dbReference type="SMART" id="SM00422">
    <property type="entry name" value="HTH_MERR"/>
    <property type="match status" value="1"/>
</dbReference>
<dbReference type="Gene3D" id="3.20.80.10">
    <property type="entry name" value="Regulatory factor, effector binding domain"/>
    <property type="match status" value="1"/>
</dbReference>
<dbReference type="PANTHER" id="PTHR30204:SF85">
    <property type="entry name" value="MULTIDRUG-EFFLUX TRANSPORTER 2 REGULATOR"/>
    <property type="match status" value="1"/>
</dbReference>
<dbReference type="SUPFAM" id="SSF55136">
    <property type="entry name" value="Probable bacterial effector-binding domain"/>
    <property type="match status" value="1"/>
</dbReference>
<dbReference type="InterPro" id="IPR047057">
    <property type="entry name" value="MerR_fam"/>
</dbReference>
<proteinExistence type="predicted"/>
<gene>
    <name evidence="4" type="ORF">CE91St30_25010</name>
</gene>
<evidence type="ECO:0000313" key="5">
    <source>
        <dbReference type="Proteomes" id="UP001320544"/>
    </source>
</evidence>
<evidence type="ECO:0000259" key="3">
    <source>
        <dbReference type="PROSITE" id="PS50937"/>
    </source>
</evidence>
<evidence type="ECO:0000313" key="4">
    <source>
        <dbReference type="EMBL" id="BDE97168.1"/>
    </source>
</evidence>
<dbReference type="PANTHER" id="PTHR30204">
    <property type="entry name" value="REDOX-CYCLING DRUG-SENSING TRANSCRIPTIONAL ACTIVATOR SOXR"/>
    <property type="match status" value="1"/>
</dbReference>
<sequence>MHDSLLLSSGEFAQMCNVSRELLIHYDKIGLLKPKEVRENGYRYYSLKQLYMFDVIRFFLDTGMSMKEIKEYLDNRSTELFLENAQESIQKMERQRDIIDARIGMMEKMRYITQRALLFPKDKPRLSYWDEIWFITTEVERERTQQSFAKAMSEHSDFCRSAAGVSKFPLGRVIDIPDPSKPEEYYYTKLITWVSPPENRMHLGNRLECKPRGNYAVILHQGGTSTVERSYEKLFRYVKKEGFDMLGPIYELDMSSYLMSDSSEDYLIHISVLVNA</sequence>
<feature type="domain" description="HTH merR-type" evidence="3">
    <location>
        <begin position="6"/>
        <end position="75"/>
    </location>
</feature>
<protein>
    <submittedName>
        <fullName evidence="4">MerR family transcriptional regulator</fullName>
    </submittedName>
</protein>